<reference evidence="1 2" key="1">
    <citation type="submission" date="2015-05" db="EMBL/GenBank/DDBJ databases">
        <title>Photobacterium galathea sp. nov.</title>
        <authorList>
            <person name="Machado H."/>
            <person name="Gram L."/>
        </authorList>
    </citation>
    <scope>NUCLEOTIDE SEQUENCE [LARGE SCALE GENOMIC DNA]</scope>
    <source>
        <strain evidence="1 2">CGMCC 1.12159</strain>
    </source>
</reference>
<dbReference type="SUPFAM" id="SSF56784">
    <property type="entry name" value="HAD-like"/>
    <property type="match status" value="1"/>
</dbReference>
<gene>
    <name evidence="1" type="ORF">ABT56_11570</name>
</gene>
<dbReference type="Gene3D" id="1.10.150.240">
    <property type="entry name" value="Putative phosphatase, domain 2"/>
    <property type="match status" value="1"/>
</dbReference>
<dbReference type="PANTHER" id="PTHR43611:SF3">
    <property type="entry name" value="FLAVIN MONONUCLEOTIDE HYDROLASE 1, CHLOROPLATIC"/>
    <property type="match status" value="1"/>
</dbReference>
<accession>A0A0J1H0K6</accession>
<dbReference type="InterPro" id="IPR023198">
    <property type="entry name" value="PGP-like_dom2"/>
</dbReference>
<dbReference type="CDD" id="cd02603">
    <property type="entry name" value="HAD_sEH-N_like"/>
    <property type="match status" value="1"/>
</dbReference>
<organism evidence="1 2">
    <name type="scientific">Photobacterium aquae</name>
    <dbReference type="NCBI Taxonomy" id="1195763"/>
    <lineage>
        <taxon>Bacteria</taxon>
        <taxon>Pseudomonadati</taxon>
        <taxon>Pseudomonadota</taxon>
        <taxon>Gammaproteobacteria</taxon>
        <taxon>Vibrionales</taxon>
        <taxon>Vibrionaceae</taxon>
        <taxon>Photobacterium</taxon>
    </lineage>
</organism>
<evidence type="ECO:0000313" key="2">
    <source>
        <dbReference type="Proteomes" id="UP000036097"/>
    </source>
</evidence>
<dbReference type="EMBL" id="LDOT01000014">
    <property type="protein sequence ID" value="KLV05355.1"/>
    <property type="molecule type" value="Genomic_DNA"/>
</dbReference>
<dbReference type="PRINTS" id="PR00413">
    <property type="entry name" value="HADHALOGNASE"/>
</dbReference>
<dbReference type="Gene3D" id="3.40.50.1000">
    <property type="entry name" value="HAD superfamily/HAD-like"/>
    <property type="match status" value="1"/>
</dbReference>
<dbReference type="NCBIfam" id="TIGR01509">
    <property type="entry name" value="HAD-SF-IA-v3"/>
    <property type="match status" value="1"/>
</dbReference>
<dbReference type="InterPro" id="IPR006439">
    <property type="entry name" value="HAD-SF_hydro_IA"/>
</dbReference>
<name>A0A0J1H0K6_9GAMM</name>
<keyword evidence="1" id="KW-0378">Hydrolase</keyword>
<dbReference type="GO" id="GO:0016787">
    <property type="term" value="F:hydrolase activity"/>
    <property type="evidence" value="ECO:0007669"/>
    <property type="project" value="UniProtKB-KW"/>
</dbReference>
<evidence type="ECO:0000313" key="1">
    <source>
        <dbReference type="EMBL" id="KLV05355.1"/>
    </source>
</evidence>
<sequence>MIRNVIFDFGAVLLHWNPSKIVESFTEDTNERQILLNYVIHHPDWLALDRGTMLMAEVIPRFALRTGMSEARIGDFIEHIQSTLTIIPETETLVDQVIALGFGTYFLTNMSSAFFEKLNEQHSFYVWFDGGLVSGKELLLKPEPEIFKRLAERFMLNPEESLFIDDSPANITAAKHLGFQTYLFTTPTISCEAIRNLLNIN</sequence>
<dbReference type="PANTHER" id="PTHR43611">
    <property type="entry name" value="ALPHA-D-GLUCOSE 1-PHOSPHATE PHOSPHATASE"/>
    <property type="match status" value="1"/>
</dbReference>
<keyword evidence="2" id="KW-1185">Reference proteome</keyword>
<dbReference type="SFLD" id="SFLDS00003">
    <property type="entry name" value="Haloacid_Dehalogenase"/>
    <property type="match status" value="1"/>
</dbReference>
<dbReference type="STRING" id="1195763.ABT56_11570"/>
<dbReference type="OrthoDB" id="9797415at2"/>
<dbReference type="Proteomes" id="UP000036097">
    <property type="component" value="Unassembled WGS sequence"/>
</dbReference>
<proteinExistence type="predicted"/>
<dbReference type="SFLD" id="SFLDG01129">
    <property type="entry name" value="C1.5:_HAD__Beta-PGM__Phosphata"/>
    <property type="match status" value="1"/>
</dbReference>
<dbReference type="InterPro" id="IPR023214">
    <property type="entry name" value="HAD_sf"/>
</dbReference>
<dbReference type="PATRIC" id="fig|1195763.3.peg.2434"/>
<protein>
    <submittedName>
        <fullName evidence="1">HAD family hydrolase</fullName>
    </submittedName>
</protein>
<dbReference type="InterPro" id="IPR036412">
    <property type="entry name" value="HAD-like_sf"/>
</dbReference>
<dbReference type="AlphaFoldDB" id="A0A0J1H0K6"/>
<comment type="caution">
    <text evidence="1">The sequence shown here is derived from an EMBL/GenBank/DDBJ whole genome shotgun (WGS) entry which is preliminary data.</text>
</comment>
<dbReference type="Pfam" id="PF00702">
    <property type="entry name" value="Hydrolase"/>
    <property type="match status" value="1"/>
</dbReference>
<dbReference type="RefSeq" id="WP_047879036.1">
    <property type="nucleotide sequence ID" value="NZ_LDOT01000014.1"/>
</dbReference>